<dbReference type="SUPFAM" id="SSF53795">
    <property type="entry name" value="PEP carboxykinase-like"/>
    <property type="match status" value="1"/>
</dbReference>
<organism evidence="1">
    <name type="scientific">Agrobacterium tumefaciens</name>
    <dbReference type="NCBI Taxonomy" id="358"/>
    <lineage>
        <taxon>Bacteria</taxon>
        <taxon>Pseudomonadati</taxon>
        <taxon>Pseudomonadota</taxon>
        <taxon>Alphaproteobacteria</taxon>
        <taxon>Hyphomicrobiales</taxon>
        <taxon>Rhizobiaceae</taxon>
        <taxon>Rhizobium/Agrobacterium group</taxon>
        <taxon>Agrobacterium</taxon>
        <taxon>Agrobacterium tumefaciens complex</taxon>
    </lineage>
</organism>
<reference evidence="1" key="1">
    <citation type="journal article" date="2019" name="Genome Biol. Evol.">
        <title>Complete Sequence of Succinamopine Ti-Plasmid pTiEU6 Reveals Its Evolutionary Relatedness with Nopaline-Type Ti-Plasmids.</title>
        <authorList>
            <person name="Shao S."/>
            <person name="van Heusden G.P.H."/>
            <person name="Hooykaas P.J.J."/>
        </authorList>
    </citation>
    <scope>NUCLEOTIDE SEQUENCE</scope>
    <source>
        <strain evidence="1">T37</strain>
        <plasmid evidence="1">pTiT37</plasmid>
    </source>
</reference>
<keyword evidence="1" id="KW-0614">Plasmid</keyword>
<dbReference type="Gene3D" id="3.40.50.300">
    <property type="entry name" value="P-loop containing nucleotide triphosphate hydrolases"/>
    <property type="match status" value="1"/>
</dbReference>
<sequence>MNNSTYNRLNLRWMGQTVVADIDESIDIHPILNELTAYFKNCEGASDIEPEIIVQRRSVLHATDGYGLDATSTPFRLYFGEEGRAQAGSDKLTIVHHPHRGRIYLISPHHVEYLVQGETLEDKLSIVRLLRERLVQKVLVAGGAKVHAAAVQVQGYGLLLIGPSGCGKTTVLLRLLEHDRTALVGGDRVVVVDTDDGLAAAGSPIALQIGVDLASNIRTLAEFHQAAAHDSSPKSVRAEGNPFRKISMRPVELAKAMGRELVPTSSLNFVIVPAIGDRSPTSMSVVPLQFRERQQLLMTEILNNDPAFPAAVNGLTESAPPPDLISKLLNLPWLKVFGDFQDASLAKRLISAIDHRMGSTNV</sequence>
<protein>
    <submittedName>
        <fullName evidence="1">HPr kinase/phosphorylase</fullName>
        <ecNumber evidence="1">2.7.4.-</ecNumber>
    </submittedName>
</protein>
<keyword evidence="1" id="KW-0808">Transferase</keyword>
<dbReference type="EC" id="2.7.4.-" evidence="1"/>
<dbReference type="GO" id="GO:0016301">
    <property type="term" value="F:kinase activity"/>
    <property type="evidence" value="ECO:0007669"/>
    <property type="project" value="UniProtKB-KW"/>
</dbReference>
<dbReference type="AlphaFoldDB" id="A0A5B9T2X1"/>
<gene>
    <name evidence="1" type="primary">hprK</name>
    <name evidence="1" type="ORF">AgrTiT37_00079</name>
</gene>
<dbReference type="SUPFAM" id="SSF52540">
    <property type="entry name" value="P-loop containing nucleoside triphosphate hydrolases"/>
    <property type="match status" value="1"/>
</dbReference>
<proteinExistence type="predicted"/>
<dbReference type="InterPro" id="IPR027417">
    <property type="entry name" value="P-loop_NTPase"/>
</dbReference>
<dbReference type="EMBL" id="MK439386">
    <property type="protein sequence ID" value="QEG98042.1"/>
    <property type="molecule type" value="Genomic_DNA"/>
</dbReference>
<name>A0A5B9T2X1_AGRTU</name>
<geneLocation type="plasmid" evidence="1">
    <name>pTiT37</name>
</geneLocation>
<accession>A0A5B9T2X1</accession>
<keyword evidence="1" id="KW-0418">Kinase</keyword>
<evidence type="ECO:0000313" key="1">
    <source>
        <dbReference type="EMBL" id="QEG98042.1"/>
    </source>
</evidence>